<feature type="domain" description="Histidine kinase" evidence="11">
    <location>
        <begin position="297"/>
        <end position="390"/>
    </location>
</feature>
<evidence type="ECO:0000259" key="11">
    <source>
        <dbReference type="PROSITE" id="PS50109"/>
    </source>
</evidence>
<evidence type="ECO:0000256" key="3">
    <source>
        <dbReference type="ARBA" id="ARBA00022553"/>
    </source>
</evidence>
<organism evidence="12 13">
    <name type="scientific">Nonomuraea africana</name>
    <dbReference type="NCBI Taxonomy" id="46171"/>
    <lineage>
        <taxon>Bacteria</taxon>
        <taxon>Bacillati</taxon>
        <taxon>Actinomycetota</taxon>
        <taxon>Actinomycetes</taxon>
        <taxon>Streptosporangiales</taxon>
        <taxon>Streptosporangiaceae</taxon>
        <taxon>Nonomuraea</taxon>
    </lineage>
</organism>
<keyword evidence="10" id="KW-0812">Transmembrane</keyword>
<evidence type="ECO:0000256" key="7">
    <source>
        <dbReference type="ARBA" id="ARBA00022840"/>
    </source>
</evidence>
<keyword evidence="6 12" id="KW-0418">Kinase</keyword>
<feature type="transmembrane region" description="Helical" evidence="10">
    <location>
        <begin position="156"/>
        <end position="174"/>
    </location>
</feature>
<dbReference type="Gene3D" id="1.20.5.1930">
    <property type="match status" value="1"/>
</dbReference>
<evidence type="ECO:0000256" key="10">
    <source>
        <dbReference type="SAM" id="Phobius"/>
    </source>
</evidence>
<evidence type="ECO:0000313" key="13">
    <source>
        <dbReference type="Proteomes" id="UP000661607"/>
    </source>
</evidence>
<keyword evidence="3" id="KW-0597">Phosphoprotein</keyword>
<evidence type="ECO:0000256" key="6">
    <source>
        <dbReference type="ARBA" id="ARBA00022777"/>
    </source>
</evidence>
<accession>A0ABR9KU76</accession>
<dbReference type="SMART" id="SM00387">
    <property type="entry name" value="HATPase_c"/>
    <property type="match status" value="1"/>
</dbReference>
<dbReference type="InterPro" id="IPR036890">
    <property type="entry name" value="HATPase_C_sf"/>
</dbReference>
<dbReference type="EC" id="2.7.13.3" evidence="2"/>
<feature type="transmembrane region" description="Helical" evidence="10">
    <location>
        <begin position="122"/>
        <end position="144"/>
    </location>
</feature>
<keyword evidence="5" id="KW-0547">Nucleotide-binding</keyword>
<evidence type="ECO:0000256" key="1">
    <source>
        <dbReference type="ARBA" id="ARBA00000085"/>
    </source>
</evidence>
<dbReference type="Pfam" id="PF07730">
    <property type="entry name" value="HisKA_3"/>
    <property type="match status" value="1"/>
</dbReference>
<dbReference type="InterPro" id="IPR011712">
    <property type="entry name" value="Sig_transdc_His_kin_sub3_dim/P"/>
</dbReference>
<dbReference type="Gene3D" id="3.30.565.10">
    <property type="entry name" value="Histidine kinase-like ATPase, C-terminal domain"/>
    <property type="match status" value="1"/>
</dbReference>
<sequence>MNVRDRLAARPDVVAIRGVRVAADTGLAAAFAGLLAFWAYRISDSWGGGYWQFGCAAGALVCGLALARRRGRAWAAVAGLAVAAAAVLASRFAELPAEPGPAMALGLSVLVGSAVRALPGLAAYAVAAGGLAVALGSLLTAHSAGSAVPSVTTLNLGGWLAGVAFGVSGQVLAVRRRTMADAVRRHERLQLARELHDVVAHHITGIVLQAQAGQVLVRKQPDRLGGALSGIESAGSDALAAMRRLVGLLREAEGATLALGPERLSDLIERFDGPEVRLRLPDGDNEPAWPPEVTTTVYRVVREALINVSRHAPHARTVDVTVTVTVALDRDTVTVEVADDAPPVAARHHHRRGYGLLGMRERLEALGGTLDAGPRQGGGWSVRATLPLPARERR</sequence>
<feature type="region of interest" description="Disordered" evidence="9">
    <location>
        <begin position="374"/>
        <end position="394"/>
    </location>
</feature>
<evidence type="ECO:0000256" key="8">
    <source>
        <dbReference type="ARBA" id="ARBA00023012"/>
    </source>
</evidence>
<dbReference type="PANTHER" id="PTHR24421">
    <property type="entry name" value="NITRATE/NITRITE SENSOR PROTEIN NARX-RELATED"/>
    <property type="match status" value="1"/>
</dbReference>
<dbReference type="InterPro" id="IPR050482">
    <property type="entry name" value="Sensor_HK_TwoCompSys"/>
</dbReference>
<evidence type="ECO:0000313" key="12">
    <source>
        <dbReference type="EMBL" id="MBE1565578.1"/>
    </source>
</evidence>
<evidence type="ECO:0000256" key="2">
    <source>
        <dbReference type="ARBA" id="ARBA00012438"/>
    </source>
</evidence>
<dbReference type="InterPro" id="IPR003594">
    <property type="entry name" value="HATPase_dom"/>
</dbReference>
<dbReference type="EMBL" id="JADBEF010000001">
    <property type="protein sequence ID" value="MBE1565578.1"/>
    <property type="molecule type" value="Genomic_DNA"/>
</dbReference>
<comment type="caution">
    <text evidence="12">The sequence shown here is derived from an EMBL/GenBank/DDBJ whole genome shotgun (WGS) entry which is preliminary data.</text>
</comment>
<dbReference type="CDD" id="cd16917">
    <property type="entry name" value="HATPase_UhpB-NarQ-NarX-like"/>
    <property type="match status" value="1"/>
</dbReference>
<keyword evidence="13" id="KW-1185">Reference proteome</keyword>
<dbReference type="PROSITE" id="PS50109">
    <property type="entry name" value="HIS_KIN"/>
    <property type="match status" value="1"/>
</dbReference>
<keyword evidence="10" id="KW-0472">Membrane</keyword>
<feature type="transmembrane region" description="Helical" evidence="10">
    <location>
        <begin position="74"/>
        <end position="93"/>
    </location>
</feature>
<dbReference type="GO" id="GO:0016301">
    <property type="term" value="F:kinase activity"/>
    <property type="evidence" value="ECO:0007669"/>
    <property type="project" value="UniProtKB-KW"/>
</dbReference>
<gene>
    <name evidence="12" type="ORF">H4W81_008357</name>
</gene>
<evidence type="ECO:0000256" key="5">
    <source>
        <dbReference type="ARBA" id="ARBA00022741"/>
    </source>
</evidence>
<keyword evidence="8" id="KW-0902">Two-component regulatory system</keyword>
<keyword evidence="4" id="KW-0808">Transferase</keyword>
<evidence type="ECO:0000256" key="9">
    <source>
        <dbReference type="SAM" id="MobiDB-lite"/>
    </source>
</evidence>
<proteinExistence type="predicted"/>
<dbReference type="PANTHER" id="PTHR24421:SF10">
    <property type="entry name" value="NITRATE_NITRITE SENSOR PROTEIN NARQ"/>
    <property type="match status" value="1"/>
</dbReference>
<feature type="transmembrane region" description="Helical" evidence="10">
    <location>
        <begin position="49"/>
        <end position="67"/>
    </location>
</feature>
<keyword evidence="10" id="KW-1133">Transmembrane helix</keyword>
<dbReference type="Proteomes" id="UP000661607">
    <property type="component" value="Unassembled WGS sequence"/>
</dbReference>
<dbReference type="Pfam" id="PF02518">
    <property type="entry name" value="HATPase_c"/>
    <property type="match status" value="1"/>
</dbReference>
<comment type="catalytic activity">
    <reaction evidence="1">
        <text>ATP + protein L-histidine = ADP + protein N-phospho-L-histidine.</text>
        <dbReference type="EC" id="2.7.13.3"/>
    </reaction>
</comment>
<feature type="transmembrane region" description="Helical" evidence="10">
    <location>
        <begin position="21"/>
        <end position="43"/>
    </location>
</feature>
<reference evidence="12 13" key="1">
    <citation type="submission" date="2020-10" db="EMBL/GenBank/DDBJ databases">
        <title>Sequencing the genomes of 1000 actinobacteria strains.</title>
        <authorList>
            <person name="Klenk H.-P."/>
        </authorList>
    </citation>
    <scope>NUCLEOTIDE SEQUENCE [LARGE SCALE GENOMIC DNA]</scope>
    <source>
        <strain evidence="12 13">DSM 43748</strain>
    </source>
</reference>
<dbReference type="InterPro" id="IPR005467">
    <property type="entry name" value="His_kinase_dom"/>
</dbReference>
<evidence type="ECO:0000256" key="4">
    <source>
        <dbReference type="ARBA" id="ARBA00022679"/>
    </source>
</evidence>
<dbReference type="SUPFAM" id="SSF55874">
    <property type="entry name" value="ATPase domain of HSP90 chaperone/DNA topoisomerase II/histidine kinase"/>
    <property type="match status" value="1"/>
</dbReference>
<dbReference type="RefSeq" id="WP_318782400.1">
    <property type="nucleotide sequence ID" value="NZ_BAAASY010000016.1"/>
</dbReference>
<protein>
    <recommendedName>
        <fullName evidence="2">histidine kinase</fullName>
        <ecNumber evidence="2">2.7.13.3</ecNumber>
    </recommendedName>
</protein>
<name>A0ABR9KU76_9ACTN</name>
<keyword evidence="7" id="KW-0067">ATP-binding</keyword>